<comment type="caution">
    <text evidence="2">The sequence shown here is derived from an EMBL/GenBank/DDBJ whole genome shotgun (WGS) entry which is preliminary data.</text>
</comment>
<gene>
    <name evidence="2" type="ORF">BV898_14200</name>
</gene>
<evidence type="ECO:0000313" key="2">
    <source>
        <dbReference type="EMBL" id="OQV11471.1"/>
    </source>
</evidence>
<dbReference type="SUPFAM" id="SSF52266">
    <property type="entry name" value="SGNH hydrolase"/>
    <property type="match status" value="1"/>
</dbReference>
<keyword evidence="3" id="KW-1185">Reference proteome</keyword>
<reference evidence="3" key="1">
    <citation type="submission" date="2017-01" db="EMBL/GenBank/DDBJ databases">
        <title>Comparative genomics of anhydrobiosis in the tardigrade Hypsibius dujardini.</title>
        <authorList>
            <person name="Yoshida Y."/>
            <person name="Koutsovoulos G."/>
            <person name="Laetsch D."/>
            <person name="Stevens L."/>
            <person name="Kumar S."/>
            <person name="Horikawa D."/>
            <person name="Ishino K."/>
            <person name="Komine S."/>
            <person name="Tomita M."/>
            <person name="Blaxter M."/>
            <person name="Arakawa K."/>
        </authorList>
    </citation>
    <scope>NUCLEOTIDE SEQUENCE [LARGE SCALE GENOMIC DNA]</scope>
    <source>
        <strain evidence="3">Z151</strain>
    </source>
</reference>
<keyword evidence="1" id="KW-0812">Transmembrane</keyword>
<accession>A0A1W0W8E0</accession>
<dbReference type="EMBL" id="MTYJ01000170">
    <property type="protein sequence ID" value="OQV11471.1"/>
    <property type="molecule type" value="Genomic_DNA"/>
</dbReference>
<proteinExistence type="predicted"/>
<feature type="transmembrane region" description="Helical" evidence="1">
    <location>
        <begin position="6"/>
        <end position="23"/>
    </location>
</feature>
<protein>
    <submittedName>
        <fullName evidence="2">CAS1 domain-containing protein 1</fullName>
    </submittedName>
</protein>
<dbReference type="Proteomes" id="UP000192578">
    <property type="component" value="Unassembled WGS sequence"/>
</dbReference>
<evidence type="ECO:0000256" key="1">
    <source>
        <dbReference type="SAM" id="Phobius"/>
    </source>
</evidence>
<dbReference type="AlphaFoldDB" id="A0A1W0W8E0"/>
<dbReference type="Gene3D" id="3.40.50.1110">
    <property type="entry name" value="SGNH hydrolase"/>
    <property type="match status" value="1"/>
</dbReference>
<name>A0A1W0W8E0_HYPEX</name>
<dbReference type="OrthoDB" id="767975at2759"/>
<sequence>MPWDRTVLTLTIGAIVYYVCVVPRMRTLLPIDTCEVLMKDGALAQPSIEATVWQPDGCDLQLYSQNDSKNCLRKMKSRKNRHQNVNVVFTGDSRIRQLRDAFLRQLSGIDRDWLANRNITCVPAKHYKHADEEILIKDSGVRVSFNWAGVLDNGTGETGRSLERMIRNMRRNDRVADLLVLGNGVWTIRDCARKNRSQADCLIEYRTMFLSLLPKLNTIARRTTVVWAPQIRVNQSRLSDREFTNSNMRMYNEAIESALASQADSKVIYWNSLERLSYELDDSLDGLHFGPTAKYYATQMLMNLLCNRLASFTESGSNSCCPMIRAGKRQ</sequence>
<evidence type="ECO:0000313" key="3">
    <source>
        <dbReference type="Proteomes" id="UP000192578"/>
    </source>
</evidence>
<keyword evidence="1" id="KW-0472">Membrane</keyword>
<keyword evidence="1" id="KW-1133">Transmembrane helix</keyword>
<organism evidence="2 3">
    <name type="scientific">Hypsibius exemplaris</name>
    <name type="common">Freshwater tardigrade</name>
    <dbReference type="NCBI Taxonomy" id="2072580"/>
    <lineage>
        <taxon>Eukaryota</taxon>
        <taxon>Metazoa</taxon>
        <taxon>Ecdysozoa</taxon>
        <taxon>Tardigrada</taxon>
        <taxon>Eutardigrada</taxon>
        <taxon>Parachela</taxon>
        <taxon>Hypsibioidea</taxon>
        <taxon>Hypsibiidae</taxon>
        <taxon>Hypsibius</taxon>
    </lineage>
</organism>
<dbReference type="InterPro" id="IPR036514">
    <property type="entry name" value="SGNH_hydro_sf"/>
</dbReference>